<feature type="transmembrane region" description="Helical" evidence="6">
    <location>
        <begin position="30"/>
        <end position="52"/>
    </location>
</feature>
<dbReference type="SUPFAM" id="SSF103473">
    <property type="entry name" value="MFS general substrate transporter"/>
    <property type="match status" value="1"/>
</dbReference>
<keyword evidence="9" id="KW-1185">Reference proteome</keyword>
<dbReference type="Gene3D" id="1.20.1720.10">
    <property type="entry name" value="Multidrug resistance protein D"/>
    <property type="match status" value="1"/>
</dbReference>
<evidence type="ECO:0000256" key="2">
    <source>
        <dbReference type="ARBA" id="ARBA00022692"/>
    </source>
</evidence>
<feature type="transmembrane region" description="Helical" evidence="6">
    <location>
        <begin position="157"/>
        <end position="180"/>
    </location>
</feature>
<feature type="region of interest" description="Disordered" evidence="5">
    <location>
        <begin position="1"/>
        <end position="21"/>
    </location>
</feature>
<name>A0ABT1KSV3_9ACTN</name>
<feature type="compositionally biased region" description="Basic and acidic residues" evidence="5">
    <location>
        <begin position="1"/>
        <end position="14"/>
    </location>
</feature>
<feature type="domain" description="Major facilitator superfamily (MFS) profile" evidence="7">
    <location>
        <begin position="30"/>
        <end position="485"/>
    </location>
</feature>
<protein>
    <submittedName>
        <fullName evidence="8">MFS transporter</fullName>
    </submittedName>
</protein>
<evidence type="ECO:0000259" key="7">
    <source>
        <dbReference type="PROSITE" id="PS50850"/>
    </source>
</evidence>
<dbReference type="InterPro" id="IPR011701">
    <property type="entry name" value="MFS"/>
</dbReference>
<dbReference type="RefSeq" id="WP_254180049.1">
    <property type="nucleotide sequence ID" value="NZ_JANARS010000001.1"/>
</dbReference>
<feature type="transmembrane region" description="Helical" evidence="6">
    <location>
        <begin position="186"/>
        <end position="208"/>
    </location>
</feature>
<evidence type="ECO:0000313" key="9">
    <source>
        <dbReference type="Proteomes" id="UP001204524"/>
    </source>
</evidence>
<evidence type="ECO:0000256" key="6">
    <source>
        <dbReference type="SAM" id="Phobius"/>
    </source>
</evidence>
<feature type="transmembrane region" description="Helical" evidence="6">
    <location>
        <begin position="96"/>
        <end position="113"/>
    </location>
</feature>
<dbReference type="PRINTS" id="PR01036">
    <property type="entry name" value="TCRTETB"/>
</dbReference>
<dbReference type="Pfam" id="PF07690">
    <property type="entry name" value="MFS_1"/>
    <property type="match status" value="1"/>
</dbReference>
<comment type="caution">
    <text evidence="8">The sequence shown here is derived from an EMBL/GenBank/DDBJ whole genome shotgun (WGS) entry which is preliminary data.</text>
</comment>
<dbReference type="PROSITE" id="PS50850">
    <property type="entry name" value="MFS"/>
    <property type="match status" value="1"/>
</dbReference>
<feature type="transmembrane region" description="Helical" evidence="6">
    <location>
        <begin position="460"/>
        <end position="480"/>
    </location>
</feature>
<keyword evidence="2 6" id="KW-0812">Transmembrane</keyword>
<proteinExistence type="predicted"/>
<evidence type="ECO:0000256" key="5">
    <source>
        <dbReference type="SAM" id="MobiDB-lite"/>
    </source>
</evidence>
<feature type="transmembrane region" description="Helical" evidence="6">
    <location>
        <begin position="329"/>
        <end position="349"/>
    </location>
</feature>
<evidence type="ECO:0000313" key="8">
    <source>
        <dbReference type="EMBL" id="MCP3420825.1"/>
    </source>
</evidence>
<feature type="transmembrane region" description="Helical" evidence="6">
    <location>
        <begin position="361"/>
        <end position="381"/>
    </location>
</feature>
<dbReference type="InterPro" id="IPR036259">
    <property type="entry name" value="MFS_trans_sf"/>
</dbReference>
<evidence type="ECO:0000256" key="3">
    <source>
        <dbReference type="ARBA" id="ARBA00022989"/>
    </source>
</evidence>
<dbReference type="EMBL" id="JANARS010000001">
    <property type="protein sequence ID" value="MCP3420825.1"/>
    <property type="molecule type" value="Genomic_DNA"/>
</dbReference>
<dbReference type="PANTHER" id="PTHR42718">
    <property type="entry name" value="MAJOR FACILITATOR SUPERFAMILY MULTIDRUG TRANSPORTER MFSC"/>
    <property type="match status" value="1"/>
</dbReference>
<evidence type="ECO:0000256" key="4">
    <source>
        <dbReference type="ARBA" id="ARBA00023136"/>
    </source>
</evidence>
<organism evidence="8 9">
    <name type="scientific">Nocardioides pinisoli</name>
    <dbReference type="NCBI Taxonomy" id="2950279"/>
    <lineage>
        <taxon>Bacteria</taxon>
        <taxon>Bacillati</taxon>
        <taxon>Actinomycetota</taxon>
        <taxon>Actinomycetes</taxon>
        <taxon>Propionibacteriales</taxon>
        <taxon>Nocardioidaceae</taxon>
        <taxon>Nocardioides</taxon>
    </lineage>
</organism>
<accession>A0ABT1KSV3</accession>
<feature type="transmembrane region" description="Helical" evidence="6">
    <location>
        <begin position="252"/>
        <end position="272"/>
    </location>
</feature>
<reference evidence="8 9" key="1">
    <citation type="submission" date="2022-06" db="EMBL/GenBank/DDBJ databases">
        <authorList>
            <person name="So Y."/>
        </authorList>
    </citation>
    <scope>NUCLEOTIDE SEQUENCE [LARGE SCALE GENOMIC DNA]</scope>
    <source>
        <strain evidence="8 9">STR3</strain>
    </source>
</reference>
<comment type="subcellular location">
    <subcellularLocation>
        <location evidence="1">Cell membrane</location>
        <topology evidence="1">Multi-pass membrane protein</topology>
    </subcellularLocation>
</comment>
<evidence type="ECO:0000256" key="1">
    <source>
        <dbReference type="ARBA" id="ARBA00004651"/>
    </source>
</evidence>
<sequence>MTQDEQAERERGEETTDEAAYEPDPRRWRVLAVSLVVGFMSLLDVTIVNVAVPSIRAGLDTSAATIQWVVSGYALAFGMTLVAGGRLGDAHGRRRMMTIGLVGFVVSSAAVGLAPNAAAIVLARLVQGASAGLLTPQNSGLIQQLFRGAERGRAFGMFGFTVAVASATGPLIGGLLIGLLGEENGWRSLFLINVPIGLVALVLIRRLVPDNHVGAGPEAAPKDSRIDVVGAVLLGLAVLAVLFPLISLEGGVGLALVVLVAFPPLAWAFVKWEARTVRLDRPPLLDVSLLRGLPGYANGLLVGTLYFTGFTGIFLVLSVHLQEGEGFSPLQAALLMTPFAVGAATTSPLAGRLVGHLGRKVTLVALGVMMTGTALASWLVTSPTDTLWWTLAPAMFLAGVGGGGVISPNFTLTLAEVPPAMGGAAGGALQTGQRIGSALGAALLMTVYQAVGTVTSAPVAARATLLAALAVLALAFAAAVRSWRLGD</sequence>
<feature type="transmembrane region" description="Helical" evidence="6">
    <location>
        <begin position="228"/>
        <end position="246"/>
    </location>
</feature>
<gene>
    <name evidence="8" type="ORF">NCI01_03350</name>
</gene>
<keyword evidence="4 6" id="KW-0472">Membrane</keyword>
<feature type="transmembrane region" description="Helical" evidence="6">
    <location>
        <begin position="64"/>
        <end position="84"/>
    </location>
</feature>
<feature type="transmembrane region" description="Helical" evidence="6">
    <location>
        <begin position="293"/>
        <end position="317"/>
    </location>
</feature>
<dbReference type="CDD" id="cd17321">
    <property type="entry name" value="MFS_MMR_MDR_like"/>
    <property type="match status" value="1"/>
</dbReference>
<keyword evidence="3 6" id="KW-1133">Transmembrane helix</keyword>
<dbReference type="Gene3D" id="1.20.1250.20">
    <property type="entry name" value="MFS general substrate transporter like domains"/>
    <property type="match status" value="1"/>
</dbReference>
<dbReference type="InterPro" id="IPR020846">
    <property type="entry name" value="MFS_dom"/>
</dbReference>
<feature type="transmembrane region" description="Helical" evidence="6">
    <location>
        <begin position="387"/>
        <end position="414"/>
    </location>
</feature>
<dbReference type="Proteomes" id="UP001204524">
    <property type="component" value="Unassembled WGS sequence"/>
</dbReference>
<dbReference type="PANTHER" id="PTHR42718:SF39">
    <property type="entry name" value="ACTINORHODIN TRANSPORTER-RELATED"/>
    <property type="match status" value="1"/>
</dbReference>